<keyword evidence="2 3" id="KW-0802">TPR repeat</keyword>
<evidence type="ECO:0000313" key="4">
    <source>
        <dbReference type="EMBL" id="SKC11488.1"/>
    </source>
</evidence>
<evidence type="ECO:0000256" key="1">
    <source>
        <dbReference type="ARBA" id="ARBA00022737"/>
    </source>
</evidence>
<evidence type="ECO:0000313" key="5">
    <source>
        <dbReference type="Proteomes" id="UP000191112"/>
    </source>
</evidence>
<sequence>MKKIGYLLFFCTNLILAQNSEEAKKKINEGIELHDAGKYDEAISKYNEALALDKDNSFALTEKAMTLESAKKYDEAIEISKRVIQLYPNEDNKTVYITYGNALDHSGKPDLALKIYDEGLKKYPNYYQLYFNKGITLFNSKKNEDAIKAFQNATKLNPNHTSSFNALAVLNSSNRIASILASSRYLALDNKTARAKGNLEAIISLMKRGVSKQGDNSISLSIDEKTLNQVNAKKKLENDFSTADMVLSMSAALDFDEKNKNKSEIEKFTDKFKTMCDALDESKKNQKGYYWEFLVPYFLEMKNKNLIEPFSNIIFLTVNNENAIEYNKKNSERINEFYNWSKNYTWK</sequence>
<dbReference type="OrthoDB" id="793001at2"/>
<gene>
    <name evidence="4" type="ORF">SAMN05660477_03115</name>
</gene>
<dbReference type="PROSITE" id="PS50005">
    <property type="entry name" value="TPR"/>
    <property type="match status" value="3"/>
</dbReference>
<dbReference type="Proteomes" id="UP000191112">
    <property type="component" value="Unassembled WGS sequence"/>
</dbReference>
<protein>
    <submittedName>
        <fullName evidence="4">TPR repeat-containing protein</fullName>
    </submittedName>
</protein>
<name>A0A1T5GT02_9FLAO</name>
<dbReference type="InterPro" id="IPR051685">
    <property type="entry name" value="Ycf3/AcsC/BcsC/TPR_MFPF"/>
</dbReference>
<feature type="repeat" description="TPR" evidence="3">
    <location>
        <begin position="57"/>
        <end position="90"/>
    </location>
</feature>
<proteinExistence type="predicted"/>
<dbReference type="InterPro" id="IPR019734">
    <property type="entry name" value="TPR_rpt"/>
</dbReference>
<dbReference type="SMART" id="SM00028">
    <property type="entry name" value="TPR"/>
    <property type="match status" value="4"/>
</dbReference>
<accession>A0A1T5GT02</accession>
<evidence type="ECO:0000256" key="3">
    <source>
        <dbReference type="PROSITE-ProRule" id="PRU00339"/>
    </source>
</evidence>
<dbReference type="STRING" id="619805.SAMN05660477_03115"/>
<reference evidence="4 5" key="1">
    <citation type="submission" date="2017-02" db="EMBL/GenBank/DDBJ databases">
        <authorList>
            <person name="Peterson S.W."/>
        </authorList>
    </citation>
    <scope>NUCLEOTIDE SEQUENCE [LARGE SCALE GENOMIC DNA]</scope>
    <source>
        <strain evidence="4 5">DSM 22323</strain>
    </source>
</reference>
<dbReference type="Pfam" id="PF00515">
    <property type="entry name" value="TPR_1"/>
    <property type="match status" value="1"/>
</dbReference>
<dbReference type="Gene3D" id="1.25.40.10">
    <property type="entry name" value="Tetratricopeptide repeat domain"/>
    <property type="match status" value="2"/>
</dbReference>
<dbReference type="InterPro" id="IPR011990">
    <property type="entry name" value="TPR-like_helical_dom_sf"/>
</dbReference>
<dbReference type="Pfam" id="PF14559">
    <property type="entry name" value="TPR_19"/>
    <property type="match status" value="1"/>
</dbReference>
<dbReference type="PANTHER" id="PTHR44943:SF8">
    <property type="entry name" value="TPR REPEAT-CONTAINING PROTEIN MJ0263"/>
    <property type="match status" value="1"/>
</dbReference>
<dbReference type="SUPFAM" id="SSF48452">
    <property type="entry name" value="TPR-like"/>
    <property type="match status" value="1"/>
</dbReference>
<feature type="repeat" description="TPR" evidence="3">
    <location>
        <begin position="127"/>
        <end position="160"/>
    </location>
</feature>
<keyword evidence="1" id="KW-0677">Repeat</keyword>
<dbReference type="AlphaFoldDB" id="A0A1T5GT02"/>
<evidence type="ECO:0000256" key="2">
    <source>
        <dbReference type="ARBA" id="ARBA00022803"/>
    </source>
</evidence>
<dbReference type="PANTHER" id="PTHR44943">
    <property type="entry name" value="CELLULOSE SYNTHASE OPERON PROTEIN C"/>
    <property type="match status" value="1"/>
</dbReference>
<keyword evidence="5" id="KW-1185">Reference proteome</keyword>
<feature type="repeat" description="TPR" evidence="3">
    <location>
        <begin position="23"/>
        <end position="56"/>
    </location>
</feature>
<dbReference type="EMBL" id="FUYZ01000018">
    <property type="protein sequence ID" value="SKC11488.1"/>
    <property type="molecule type" value="Genomic_DNA"/>
</dbReference>
<dbReference type="RefSeq" id="WP_079668325.1">
    <property type="nucleotide sequence ID" value="NZ_FUYZ01000018.1"/>
</dbReference>
<organism evidence="4 5">
    <name type="scientific">Soonwooa buanensis</name>
    <dbReference type="NCBI Taxonomy" id="619805"/>
    <lineage>
        <taxon>Bacteria</taxon>
        <taxon>Pseudomonadati</taxon>
        <taxon>Bacteroidota</taxon>
        <taxon>Flavobacteriia</taxon>
        <taxon>Flavobacteriales</taxon>
        <taxon>Weeksellaceae</taxon>
        <taxon>Chryseobacterium group</taxon>
        <taxon>Soonwooa</taxon>
    </lineage>
</organism>